<evidence type="ECO:0000256" key="12">
    <source>
        <dbReference type="SAM" id="SignalP"/>
    </source>
</evidence>
<dbReference type="EMBL" id="LJZO01000041">
    <property type="protein sequence ID" value="ROV91758.1"/>
    <property type="molecule type" value="Genomic_DNA"/>
</dbReference>
<dbReference type="GO" id="GO:0008843">
    <property type="term" value="F:endochitinase activity"/>
    <property type="evidence" value="ECO:0007669"/>
    <property type="project" value="UniProtKB-EC"/>
</dbReference>
<keyword evidence="9" id="KW-0119">Carbohydrate metabolism</keyword>
<evidence type="ECO:0000256" key="11">
    <source>
        <dbReference type="ARBA" id="ARBA00023326"/>
    </source>
</evidence>
<sequence>MITTTFFTVAPLLLAALPAAAVPQRLWKDDVFCVDKTTETVTVTQTLGDDAASSSTDPDEPQVTGFVETTTETVVTTSTLTLGPTVDAGTLEGIYAADYQPQSLPASQLTRVIYAFADFNADGTVVSSDPYADLENHYETDPLTEPGNNAYGCVKQLYLLKQQNRQLKVLLSIGGWTYSDQFPDVVANQDTRQTFANSAVKLMTDWGFDGIEIDWEYPSDAVQAANLVSLLQVLRYELDRWATQNAPGYHFLITIASPASAASYSIMDLKGMDSYVDSWNLMAYDYAGSWDNTTGHQANIYPNPKNPESTKFNTDQAVSDYIASGIAASKIILGMPTFGRTFESTAGIGLPYNGVGSGSPRLKQPGLWLYKELPRAGATEVYDNVAKASYSYDNATHELISYDNVRSAIEKKSYVFSKGLGGVVFWEASGDSNGNDSLVSTLAYSMGELNNQLNLLSYPTSQYDNIRNGTMAVKA</sequence>
<evidence type="ECO:0000259" key="13">
    <source>
        <dbReference type="PROSITE" id="PS51910"/>
    </source>
</evidence>
<evidence type="ECO:0000256" key="4">
    <source>
        <dbReference type="ARBA" id="ARBA00012729"/>
    </source>
</evidence>
<dbReference type="Gene3D" id="3.20.20.80">
    <property type="entry name" value="Glycosidases"/>
    <property type="match status" value="1"/>
</dbReference>
<dbReference type="GO" id="GO:0006032">
    <property type="term" value="P:chitin catabolic process"/>
    <property type="evidence" value="ECO:0007669"/>
    <property type="project" value="UniProtKB-KW"/>
</dbReference>
<comment type="subcellular location">
    <subcellularLocation>
        <location evidence="2">Secreted</location>
    </subcellularLocation>
</comment>
<dbReference type="Gene3D" id="3.10.50.10">
    <property type="match status" value="1"/>
</dbReference>
<dbReference type="InterPro" id="IPR050314">
    <property type="entry name" value="Glycosyl_Hydrlase_18"/>
</dbReference>
<name>A0A423VL59_CYTCH</name>
<keyword evidence="6 12" id="KW-0732">Signal</keyword>
<evidence type="ECO:0000256" key="9">
    <source>
        <dbReference type="ARBA" id="ARBA00023277"/>
    </source>
</evidence>
<evidence type="ECO:0000313" key="15">
    <source>
        <dbReference type="Proteomes" id="UP000284375"/>
    </source>
</evidence>
<dbReference type="EC" id="3.2.1.14" evidence="4"/>
<keyword evidence="11" id="KW-0624">Polysaccharide degradation</keyword>
<dbReference type="STRING" id="252740.A0A423VL59"/>
<evidence type="ECO:0000256" key="6">
    <source>
        <dbReference type="ARBA" id="ARBA00022729"/>
    </source>
</evidence>
<keyword evidence="15" id="KW-1185">Reference proteome</keyword>
<dbReference type="Proteomes" id="UP000284375">
    <property type="component" value="Unassembled WGS sequence"/>
</dbReference>
<dbReference type="AlphaFoldDB" id="A0A423VL59"/>
<evidence type="ECO:0000256" key="8">
    <source>
        <dbReference type="ARBA" id="ARBA00023024"/>
    </source>
</evidence>
<feature type="domain" description="GH18" evidence="13">
    <location>
        <begin position="79"/>
        <end position="449"/>
    </location>
</feature>
<evidence type="ECO:0000256" key="3">
    <source>
        <dbReference type="ARBA" id="ARBA00008682"/>
    </source>
</evidence>
<dbReference type="InterPro" id="IPR011583">
    <property type="entry name" value="Chitinase_II/V-like_cat"/>
</dbReference>
<keyword evidence="5" id="KW-0964">Secreted</keyword>
<feature type="signal peptide" evidence="12">
    <location>
        <begin position="1"/>
        <end position="21"/>
    </location>
</feature>
<dbReference type="OrthoDB" id="76388at2759"/>
<accession>A0A423VL59</accession>
<evidence type="ECO:0000256" key="5">
    <source>
        <dbReference type="ARBA" id="ARBA00022525"/>
    </source>
</evidence>
<dbReference type="PANTHER" id="PTHR11177">
    <property type="entry name" value="CHITINASE"/>
    <property type="match status" value="1"/>
</dbReference>
<dbReference type="InterPro" id="IPR001223">
    <property type="entry name" value="Glyco_hydro18_cat"/>
</dbReference>
<evidence type="ECO:0000256" key="2">
    <source>
        <dbReference type="ARBA" id="ARBA00004613"/>
    </source>
</evidence>
<feature type="chain" id="PRO_5019258332" description="chitinase" evidence="12">
    <location>
        <begin position="22"/>
        <end position="475"/>
    </location>
</feature>
<organism evidence="14 15">
    <name type="scientific">Cytospora chrysosperma</name>
    <name type="common">Cytospora canker fungus</name>
    <name type="synonym">Sphaeria chrysosperma</name>
    <dbReference type="NCBI Taxonomy" id="252740"/>
    <lineage>
        <taxon>Eukaryota</taxon>
        <taxon>Fungi</taxon>
        <taxon>Dikarya</taxon>
        <taxon>Ascomycota</taxon>
        <taxon>Pezizomycotina</taxon>
        <taxon>Sordariomycetes</taxon>
        <taxon>Sordariomycetidae</taxon>
        <taxon>Diaporthales</taxon>
        <taxon>Cytosporaceae</taxon>
        <taxon>Cytospora</taxon>
    </lineage>
</organism>
<gene>
    <name evidence="14" type="ORF">VSDG_06449</name>
</gene>
<evidence type="ECO:0000256" key="7">
    <source>
        <dbReference type="ARBA" id="ARBA00022801"/>
    </source>
</evidence>
<dbReference type="CDD" id="cd06548">
    <property type="entry name" value="GH18_chitinase"/>
    <property type="match status" value="1"/>
</dbReference>
<dbReference type="GO" id="GO:0000272">
    <property type="term" value="P:polysaccharide catabolic process"/>
    <property type="evidence" value="ECO:0007669"/>
    <property type="project" value="UniProtKB-KW"/>
</dbReference>
<dbReference type="GO" id="GO:0008061">
    <property type="term" value="F:chitin binding"/>
    <property type="evidence" value="ECO:0007669"/>
    <property type="project" value="InterPro"/>
</dbReference>
<dbReference type="FunFam" id="3.20.20.80:FF:000075">
    <property type="entry name" value="Sporulation-specific chitinase"/>
    <property type="match status" value="1"/>
</dbReference>
<keyword evidence="7" id="KW-0378">Hydrolase</keyword>
<protein>
    <recommendedName>
        <fullName evidence="4">chitinase</fullName>
        <ecNumber evidence="4">3.2.1.14</ecNumber>
    </recommendedName>
</protein>
<dbReference type="SUPFAM" id="SSF51445">
    <property type="entry name" value="(Trans)glycosidases"/>
    <property type="match status" value="1"/>
</dbReference>
<dbReference type="Pfam" id="PF00704">
    <property type="entry name" value="Glyco_hydro_18"/>
    <property type="match status" value="1"/>
</dbReference>
<dbReference type="PANTHER" id="PTHR11177:SF384">
    <property type="entry name" value="CHITINASE"/>
    <property type="match status" value="1"/>
</dbReference>
<evidence type="ECO:0000256" key="10">
    <source>
        <dbReference type="ARBA" id="ARBA00023295"/>
    </source>
</evidence>
<dbReference type="SMART" id="SM00636">
    <property type="entry name" value="Glyco_18"/>
    <property type="match status" value="1"/>
</dbReference>
<reference evidence="14 15" key="1">
    <citation type="submission" date="2015-09" db="EMBL/GenBank/DDBJ databases">
        <title>Host preference determinants of Valsa canker pathogens revealed by comparative genomics.</title>
        <authorList>
            <person name="Yin Z."/>
            <person name="Huang L."/>
        </authorList>
    </citation>
    <scope>NUCLEOTIDE SEQUENCE [LARGE SCALE GENOMIC DNA]</scope>
    <source>
        <strain evidence="14 15">YSFL</strain>
    </source>
</reference>
<dbReference type="InterPro" id="IPR029070">
    <property type="entry name" value="Chitinase_insertion_sf"/>
</dbReference>
<keyword evidence="8" id="KW-0146">Chitin degradation</keyword>
<comment type="catalytic activity">
    <reaction evidence="1">
        <text>Random endo-hydrolysis of N-acetyl-beta-D-glucosaminide (1-&gt;4)-beta-linkages in chitin and chitodextrins.</text>
        <dbReference type="EC" id="3.2.1.14"/>
    </reaction>
</comment>
<dbReference type="InterPro" id="IPR017853">
    <property type="entry name" value="GH"/>
</dbReference>
<keyword evidence="10" id="KW-0326">Glycosidase</keyword>
<evidence type="ECO:0000256" key="1">
    <source>
        <dbReference type="ARBA" id="ARBA00000822"/>
    </source>
</evidence>
<dbReference type="GO" id="GO:0005576">
    <property type="term" value="C:extracellular region"/>
    <property type="evidence" value="ECO:0007669"/>
    <property type="project" value="UniProtKB-SubCell"/>
</dbReference>
<comment type="similarity">
    <text evidence="3">Belongs to the glycosyl hydrolase 18 family. Chitinase class V subfamily.</text>
</comment>
<proteinExistence type="inferred from homology"/>
<evidence type="ECO:0000313" key="14">
    <source>
        <dbReference type="EMBL" id="ROV91758.1"/>
    </source>
</evidence>
<dbReference type="PROSITE" id="PS51910">
    <property type="entry name" value="GH18_2"/>
    <property type="match status" value="1"/>
</dbReference>
<dbReference type="SUPFAM" id="SSF54556">
    <property type="entry name" value="Chitinase insertion domain"/>
    <property type="match status" value="1"/>
</dbReference>
<comment type="caution">
    <text evidence="14">The sequence shown here is derived from an EMBL/GenBank/DDBJ whole genome shotgun (WGS) entry which is preliminary data.</text>
</comment>